<accession>A0A8T1ML28</accession>
<dbReference type="SUPFAM" id="SSF48371">
    <property type="entry name" value="ARM repeat"/>
    <property type="match status" value="1"/>
</dbReference>
<dbReference type="Pfam" id="PF19273">
    <property type="entry name" value="Exportin-5"/>
    <property type="match status" value="1"/>
</dbReference>
<feature type="domain" description="Exportin-5 C-terminal" evidence="2">
    <location>
        <begin position="369"/>
        <end position="1227"/>
    </location>
</feature>
<evidence type="ECO:0000259" key="2">
    <source>
        <dbReference type="Pfam" id="PF19273"/>
    </source>
</evidence>
<organism evidence="3 4">
    <name type="scientific">Clonorchis sinensis</name>
    <name type="common">Chinese liver fluke</name>
    <dbReference type="NCBI Taxonomy" id="79923"/>
    <lineage>
        <taxon>Eukaryota</taxon>
        <taxon>Metazoa</taxon>
        <taxon>Spiralia</taxon>
        <taxon>Lophotrochozoa</taxon>
        <taxon>Platyhelminthes</taxon>
        <taxon>Trematoda</taxon>
        <taxon>Digenea</taxon>
        <taxon>Opisthorchiida</taxon>
        <taxon>Opisthorchiata</taxon>
        <taxon>Opisthorchiidae</taxon>
        <taxon>Clonorchis</taxon>
    </lineage>
</organism>
<comment type="caution">
    <text evidence="3">The sequence shown here is derived from an EMBL/GenBank/DDBJ whole genome shotgun (WGS) entry which is preliminary data.</text>
</comment>
<dbReference type="Proteomes" id="UP000286415">
    <property type="component" value="Unassembled WGS sequence"/>
</dbReference>
<sequence length="1269" mass="141139">MDSNAIVKAVLTTLDPDVNNTERAKCYKVVEEYKTNAFQLGDLSILCGVNQHPSVILFGLQCLEHKIKHSWQQISVELKSTIKESLFELSANIPNVIKTEAERKVILLALSHIFVYLIKCEWPQQWPNMMDEFFDLGRRGPSQAKLTLNTFLRLYEDAVQFQDIPQPRRRDIISTLHDNLLHLFSFALETILSQLAEIETQTSGAGQSISLCRDALAMLSGFLDSCKLDALFQWSPPGSIENQCGSHTPAFLRLLINLIWTEGTRIDALNLILLLLRRKTEKGSEETVSKVADALLADSSLVNRVLALLCATLNEPTSFSETTYNTLLLLSEIVTRLGCALVARWTDSKTCSTPCECTSTMLFTCPNLTTHILNLVLRLTKYPIRMISAPTNLFWLTALRSSDPSLIARLHLYCRDLLVSWRQTLKRDGAPSGSGVHSEWTRGVFGSEEYVSFFSKYRTEVLRCLSLSASKWPLDFLQALTSLTDTLLKKAIPVTELTDLGKYLPLDSPIVYDWDTLELLYEHTLSPLKEGFVSCGQTDQFDHAMSNLLRQFLQSPAMLDPTLRGKQATCASMLMQQTDPRYDAELLVPLLMLLFACFRYNPDASSTYPVRRPRCVKTMHMAVATAFFRLTRANPERIMPYFESIANEVTSLWADPNSGVVEKCVLLESLIILCFRLPHPVSVQKDLLARLLAHVTSAWCMPVSSVVNTESNPIFPIFNACTNGSPDLLTLLGLDLPLSEHEDAQLAHVQMRITLGQNVLSLLATARRISDPPTREQLDYISVPLLEPLLPSVLVVLRAFNELWLPENLARVHPTIVPAFELTEHVKFTLLSLQVGITQQQPASEEKSSLERIRSCLFEVHENLLTIVGLLFTGLAPKLYQLPADQLATILHIGCCGSFDHIPDLKLNSLLRLVVRPFIRGCPTHYLSTAVVPLVPPIVEAVVQRIDRRWAHVNMLNHAGSTDGKAVAEELVEERLTRLLGRSLIDFFRLIYTFSGCESSTPDTDQGDGDGMDDIDMQAEAKSTTSVNQGSDTRISGTLAQLLVAASRTTSLHNGDGANECMDPLFLHCLAKCLAWPDSLTCLKASQWIPTLIDLLTQQQANGVTSGLHRKSTLSAPLAEAVLFGVLCGLHVNGKNTETNLSALLSAGLKVYSAVDVSVAVDRLRTLVTKVLINASDAGPEQSDKVLQSIQTFETKLFDTSKPLTERAKREIFKKLMQPIIGIPLSQQFCDNVTITCLAPLVRSKWRQPARNGGDAFPDNFGLSELFSN</sequence>
<dbReference type="InterPro" id="IPR016024">
    <property type="entry name" value="ARM-type_fold"/>
</dbReference>
<dbReference type="InterPro" id="IPR045478">
    <property type="entry name" value="Exportin-5_C"/>
</dbReference>
<dbReference type="GO" id="GO:0006405">
    <property type="term" value="P:RNA export from nucleus"/>
    <property type="evidence" value="ECO:0007669"/>
    <property type="project" value="TreeGrafter"/>
</dbReference>
<dbReference type="Gene3D" id="1.25.10.10">
    <property type="entry name" value="Leucine-rich Repeat Variant"/>
    <property type="match status" value="1"/>
</dbReference>
<dbReference type="OrthoDB" id="2215036at2759"/>
<gene>
    <name evidence="3" type="ORF">CSKR_104129</name>
</gene>
<name>A0A8T1ML28_CLOSI</name>
<dbReference type="InterPro" id="IPR011989">
    <property type="entry name" value="ARM-like"/>
</dbReference>
<evidence type="ECO:0000259" key="1">
    <source>
        <dbReference type="Pfam" id="PF08389"/>
    </source>
</evidence>
<dbReference type="GO" id="GO:0005737">
    <property type="term" value="C:cytoplasm"/>
    <property type="evidence" value="ECO:0007669"/>
    <property type="project" value="TreeGrafter"/>
</dbReference>
<dbReference type="InterPro" id="IPR045065">
    <property type="entry name" value="XPO1/5"/>
</dbReference>
<dbReference type="GO" id="GO:0006611">
    <property type="term" value="P:protein export from nucleus"/>
    <property type="evidence" value="ECO:0007669"/>
    <property type="project" value="InterPro"/>
</dbReference>
<dbReference type="GO" id="GO:0003723">
    <property type="term" value="F:RNA binding"/>
    <property type="evidence" value="ECO:0007669"/>
    <property type="project" value="TreeGrafter"/>
</dbReference>
<dbReference type="InterPro" id="IPR013598">
    <property type="entry name" value="Exportin-1/Importin-b-like"/>
</dbReference>
<keyword evidence="4" id="KW-1185">Reference proteome</keyword>
<reference evidence="3 4" key="2">
    <citation type="journal article" date="2021" name="Genomics">
        <title>High-quality reference genome for Clonorchis sinensis.</title>
        <authorList>
            <person name="Young N.D."/>
            <person name="Stroehlein A.J."/>
            <person name="Kinkar L."/>
            <person name="Wang T."/>
            <person name="Sohn W.M."/>
            <person name="Chang B.C.H."/>
            <person name="Kaur P."/>
            <person name="Weisz D."/>
            <person name="Dudchenko O."/>
            <person name="Aiden E.L."/>
            <person name="Korhonen P.K."/>
            <person name="Gasser R.B."/>
        </authorList>
    </citation>
    <scope>NUCLEOTIDE SEQUENCE [LARGE SCALE GENOMIC DNA]</scope>
    <source>
        <strain evidence="3">Cs-k2</strain>
    </source>
</reference>
<proteinExistence type="predicted"/>
<dbReference type="GO" id="GO:0042565">
    <property type="term" value="C:RNA nuclear export complex"/>
    <property type="evidence" value="ECO:0007669"/>
    <property type="project" value="TreeGrafter"/>
</dbReference>
<dbReference type="AlphaFoldDB" id="A0A8T1ML28"/>
<dbReference type="EMBL" id="NIRI02000042">
    <property type="protein sequence ID" value="KAG5449638.1"/>
    <property type="molecule type" value="Genomic_DNA"/>
</dbReference>
<evidence type="ECO:0000313" key="3">
    <source>
        <dbReference type="EMBL" id="KAG5449638.1"/>
    </source>
</evidence>
<reference evidence="3 4" key="1">
    <citation type="journal article" date="2018" name="Biotechnol. Adv.">
        <title>Improved genomic resources and new bioinformatic workflow for the carcinogenic parasite Clonorchis sinensis: Biotechnological implications.</title>
        <authorList>
            <person name="Wang D."/>
            <person name="Korhonen P.K."/>
            <person name="Gasser R.B."/>
            <person name="Young N.D."/>
        </authorList>
    </citation>
    <scope>NUCLEOTIDE SEQUENCE [LARGE SCALE GENOMIC DNA]</scope>
    <source>
        <strain evidence="3">Cs-k2</strain>
    </source>
</reference>
<evidence type="ECO:0000313" key="4">
    <source>
        <dbReference type="Proteomes" id="UP000286415"/>
    </source>
</evidence>
<dbReference type="PANTHER" id="PTHR11223">
    <property type="entry name" value="EXPORTIN 1/5"/>
    <property type="match status" value="1"/>
</dbReference>
<feature type="domain" description="Exportin-1/Importin-beta-like" evidence="1">
    <location>
        <begin position="104"/>
        <end position="233"/>
    </location>
</feature>
<dbReference type="GO" id="GO:0005634">
    <property type="term" value="C:nucleus"/>
    <property type="evidence" value="ECO:0007669"/>
    <property type="project" value="TreeGrafter"/>
</dbReference>
<protein>
    <submittedName>
        <fullName evidence="3">Exportin-5</fullName>
    </submittedName>
</protein>
<dbReference type="Pfam" id="PF08389">
    <property type="entry name" value="Xpo1"/>
    <property type="match status" value="1"/>
</dbReference>
<dbReference type="GO" id="GO:0005049">
    <property type="term" value="F:nuclear export signal receptor activity"/>
    <property type="evidence" value="ECO:0007669"/>
    <property type="project" value="InterPro"/>
</dbReference>
<dbReference type="PANTHER" id="PTHR11223:SF3">
    <property type="entry name" value="EXPORTIN-5"/>
    <property type="match status" value="1"/>
</dbReference>